<accession>A0ABM7L157</accession>
<dbReference type="Proteomes" id="UP000509742">
    <property type="component" value="Chromosome"/>
</dbReference>
<name>A0ABM7L157_9HELI</name>
<proteinExistence type="predicted"/>
<dbReference type="RefSeq" id="WP_176486196.1">
    <property type="nucleotide sequence ID" value="NZ_AP023036.1"/>
</dbReference>
<dbReference type="EMBL" id="AP023036">
    <property type="protein sequence ID" value="BCD46497.1"/>
    <property type="molecule type" value="Genomic_DNA"/>
</dbReference>
<evidence type="ECO:0000313" key="2">
    <source>
        <dbReference type="Proteomes" id="UP000509742"/>
    </source>
</evidence>
<evidence type="ECO:0000313" key="1">
    <source>
        <dbReference type="EMBL" id="BCD46497.1"/>
    </source>
</evidence>
<sequence length="62" mass="6829">MGFLPKSFKSQASAVLDINKAMGEFDANLAHNLDISQGCLGISQDIERIATNILEDMNKKKF</sequence>
<organism evidence="1 2">
    <name type="scientific">Helicobacter suis</name>
    <dbReference type="NCBI Taxonomy" id="104628"/>
    <lineage>
        <taxon>Bacteria</taxon>
        <taxon>Pseudomonadati</taxon>
        <taxon>Campylobacterota</taxon>
        <taxon>Epsilonproteobacteria</taxon>
        <taxon>Campylobacterales</taxon>
        <taxon>Helicobacteraceae</taxon>
        <taxon>Helicobacter</taxon>
    </lineage>
</organism>
<gene>
    <name evidence="1" type="ORF">NHP190020_15360</name>
</gene>
<keyword evidence="2" id="KW-1185">Reference proteome</keyword>
<protein>
    <submittedName>
        <fullName evidence="1">Uncharacterized protein</fullName>
    </submittedName>
</protein>
<reference evidence="1 2" key="1">
    <citation type="submission" date="2020-04" db="EMBL/GenBank/DDBJ databases">
        <title>Genomic analysis of gastric non-Helicobacter pylori Helicobacters isolated in Japan.</title>
        <authorList>
            <person name="Suzuki M."/>
            <person name="Rimbara E."/>
        </authorList>
    </citation>
    <scope>NUCLEOTIDE SEQUENCE [LARGE SCALE GENOMIC DNA]</scope>
    <source>
        <strain evidence="1 2">NHP19-0020</strain>
    </source>
</reference>